<name>A0ACC1PIE6_9APHY</name>
<evidence type="ECO:0000313" key="1">
    <source>
        <dbReference type="EMBL" id="KAJ2993478.1"/>
    </source>
</evidence>
<keyword evidence="2" id="KW-1185">Reference proteome</keyword>
<sequence>MQTQRYGDLGKESSLCGQQVKITNTKNGKSVTVTIADACPSCLDKNDIDLSEGAFTQIATIPEGEVPISWEFL</sequence>
<reference evidence="1" key="1">
    <citation type="submission" date="2022-08" db="EMBL/GenBank/DDBJ databases">
        <title>Genome Sequence of Pycnoporus sanguineus.</title>
        <authorList>
            <person name="Buettner E."/>
        </authorList>
    </citation>
    <scope>NUCLEOTIDE SEQUENCE</scope>
    <source>
        <strain evidence="1">CG-C14</strain>
    </source>
</reference>
<dbReference type="Proteomes" id="UP001144978">
    <property type="component" value="Unassembled WGS sequence"/>
</dbReference>
<comment type="caution">
    <text evidence="1">The sequence shown here is derived from an EMBL/GenBank/DDBJ whole genome shotgun (WGS) entry which is preliminary data.</text>
</comment>
<organism evidence="1 2">
    <name type="scientific">Trametes sanguinea</name>
    <dbReference type="NCBI Taxonomy" id="158606"/>
    <lineage>
        <taxon>Eukaryota</taxon>
        <taxon>Fungi</taxon>
        <taxon>Dikarya</taxon>
        <taxon>Basidiomycota</taxon>
        <taxon>Agaricomycotina</taxon>
        <taxon>Agaricomycetes</taxon>
        <taxon>Polyporales</taxon>
        <taxon>Polyporaceae</taxon>
        <taxon>Trametes</taxon>
    </lineage>
</organism>
<dbReference type="EMBL" id="JANSHE010002266">
    <property type="protein sequence ID" value="KAJ2993478.1"/>
    <property type="molecule type" value="Genomic_DNA"/>
</dbReference>
<evidence type="ECO:0000313" key="2">
    <source>
        <dbReference type="Proteomes" id="UP001144978"/>
    </source>
</evidence>
<proteinExistence type="predicted"/>
<accession>A0ACC1PIE6</accession>
<protein>
    <submittedName>
        <fullName evidence="1">Uncharacterized protein</fullName>
    </submittedName>
</protein>
<gene>
    <name evidence="1" type="ORF">NUW54_g7715</name>
</gene>